<dbReference type="AlphaFoldDB" id="A0A8C4EMI6"/>
<dbReference type="Gene3D" id="3.10.100.10">
    <property type="entry name" value="Mannose-Binding Protein A, subunit A"/>
    <property type="match status" value="1"/>
</dbReference>
<name>A0A8C4EMI6_DICLA</name>
<dbReference type="InterPro" id="IPR018378">
    <property type="entry name" value="C-type_lectin_CS"/>
</dbReference>
<organism evidence="4 5">
    <name type="scientific">Dicentrarchus labrax</name>
    <name type="common">European seabass</name>
    <name type="synonym">Morone labrax</name>
    <dbReference type="NCBI Taxonomy" id="13489"/>
    <lineage>
        <taxon>Eukaryota</taxon>
        <taxon>Metazoa</taxon>
        <taxon>Chordata</taxon>
        <taxon>Craniata</taxon>
        <taxon>Vertebrata</taxon>
        <taxon>Euteleostomi</taxon>
        <taxon>Actinopterygii</taxon>
        <taxon>Neopterygii</taxon>
        <taxon>Teleostei</taxon>
        <taxon>Neoteleostei</taxon>
        <taxon>Acanthomorphata</taxon>
        <taxon>Eupercaria</taxon>
        <taxon>Moronidae</taxon>
        <taxon>Dicentrarchus</taxon>
    </lineage>
</organism>
<dbReference type="RefSeq" id="XP_051256193.1">
    <property type="nucleotide sequence ID" value="XM_051400233.1"/>
</dbReference>
<dbReference type="PRINTS" id="PR01504">
    <property type="entry name" value="PNCREATITSAP"/>
</dbReference>
<feature type="chain" id="PRO_5035812541" description="C-type lectin domain-containing protein" evidence="2">
    <location>
        <begin position="20"/>
        <end position="173"/>
    </location>
</feature>
<dbReference type="Ensembl" id="ENSDLAT00005022885.2">
    <property type="protein sequence ID" value="ENSDLAP00005021376.2"/>
    <property type="gene ID" value="ENSDLAG00005009893.2"/>
</dbReference>
<gene>
    <name evidence="4" type="primary">LOC127363564</name>
</gene>
<feature type="signal peptide" evidence="2">
    <location>
        <begin position="1"/>
        <end position="19"/>
    </location>
</feature>
<keyword evidence="5" id="KW-1185">Reference proteome</keyword>
<dbReference type="PROSITE" id="PS00615">
    <property type="entry name" value="C_TYPE_LECTIN_1"/>
    <property type="match status" value="1"/>
</dbReference>
<dbReference type="CDD" id="cd00037">
    <property type="entry name" value="CLECT"/>
    <property type="match status" value="1"/>
</dbReference>
<dbReference type="Proteomes" id="UP000694389">
    <property type="component" value="Unassembled WGS sequence"/>
</dbReference>
<sequence>MKILTAIAVLCAMMALTRAFALPEAEAKDDQTVKSHLVKRSTACPNGWSLFNDRCFHYYPRPTTWAKAEKNCQSLGANLASVQNIQEYHEIQRLITAASYQSKEAWLGGSDAQEERLWLWSDGSPFSYLNWCNGQPDNYRGQQHCLQMNFGADKCWDDVGCLISRPFVCAKKV</sequence>
<keyword evidence="1" id="KW-1015">Disulfide bond</keyword>
<evidence type="ECO:0000256" key="1">
    <source>
        <dbReference type="ARBA" id="ARBA00023157"/>
    </source>
</evidence>
<reference evidence="4" key="1">
    <citation type="submission" date="2025-08" db="UniProtKB">
        <authorList>
            <consortium name="Ensembl"/>
        </authorList>
    </citation>
    <scope>IDENTIFICATION</scope>
</reference>
<dbReference type="GeneTree" id="ENSGT00940000161814"/>
<accession>A0A8C4EMI6</accession>
<dbReference type="PROSITE" id="PS50041">
    <property type="entry name" value="C_TYPE_LECTIN_2"/>
    <property type="match status" value="1"/>
</dbReference>
<evidence type="ECO:0000256" key="2">
    <source>
        <dbReference type="SAM" id="SignalP"/>
    </source>
</evidence>
<dbReference type="SMART" id="SM00034">
    <property type="entry name" value="CLECT"/>
    <property type="match status" value="1"/>
</dbReference>
<protein>
    <recommendedName>
        <fullName evidence="3">C-type lectin domain-containing protein</fullName>
    </recommendedName>
</protein>
<dbReference type="InterPro" id="IPR001304">
    <property type="entry name" value="C-type_lectin-like"/>
</dbReference>
<dbReference type="SUPFAM" id="SSF56436">
    <property type="entry name" value="C-type lectin-like"/>
    <property type="match status" value="1"/>
</dbReference>
<dbReference type="Pfam" id="PF00059">
    <property type="entry name" value="Lectin_C"/>
    <property type="match status" value="1"/>
</dbReference>
<proteinExistence type="predicted"/>
<reference evidence="4" key="2">
    <citation type="submission" date="2025-09" db="UniProtKB">
        <authorList>
            <consortium name="Ensembl"/>
        </authorList>
    </citation>
    <scope>IDENTIFICATION</scope>
</reference>
<dbReference type="InterPro" id="IPR016186">
    <property type="entry name" value="C-type_lectin-like/link_sf"/>
</dbReference>
<dbReference type="PANTHER" id="PTHR22803">
    <property type="entry name" value="MANNOSE, PHOSPHOLIPASE, LECTIN RECEPTOR RELATED"/>
    <property type="match status" value="1"/>
</dbReference>
<feature type="domain" description="C-type lectin" evidence="3">
    <location>
        <begin position="51"/>
        <end position="170"/>
    </location>
</feature>
<dbReference type="InterPro" id="IPR016187">
    <property type="entry name" value="CTDL_fold"/>
</dbReference>
<evidence type="ECO:0000313" key="5">
    <source>
        <dbReference type="Proteomes" id="UP000694389"/>
    </source>
</evidence>
<dbReference type="InterPro" id="IPR050111">
    <property type="entry name" value="C-type_lectin/snaclec_domain"/>
</dbReference>
<dbReference type="GeneID" id="127363564"/>
<keyword evidence="2" id="KW-0732">Signal</keyword>
<evidence type="ECO:0000313" key="4">
    <source>
        <dbReference type="Ensembl" id="ENSDLAP00005021376.2"/>
    </source>
</evidence>
<evidence type="ECO:0000259" key="3">
    <source>
        <dbReference type="PROSITE" id="PS50041"/>
    </source>
</evidence>